<evidence type="ECO:0000313" key="2">
    <source>
        <dbReference type="EMBL" id="MBR1369224.1"/>
    </source>
</evidence>
<protein>
    <submittedName>
        <fullName evidence="2">Uncharacterized protein</fullName>
    </submittedName>
</protein>
<dbReference type="AlphaFoldDB" id="A0A8J7W6H6"/>
<accession>A0A8J7W6H6</accession>
<evidence type="ECO:0000313" key="3">
    <source>
        <dbReference type="Proteomes" id="UP000730161"/>
    </source>
</evidence>
<sequence>MKTTLPFLLSLCLLIVCISGCTTTPDVPEPAPIPTPTPTPEPAPPESPVIILPPELSSVIVKLDAAPLDTEPALMLQLEMDARQAPGTLPSAGYPMMLTFFTYNIDRAPAGFSPGSADEVRASGIPYKTRSIHIYPDNIITHREQVPEMGSSPNIFNSELPYVYGVVIELRQQIG</sequence>
<organism evidence="2 3">
    <name type="scientific">Methanocalculus chunghsingensis</name>
    <dbReference type="NCBI Taxonomy" id="156457"/>
    <lineage>
        <taxon>Archaea</taxon>
        <taxon>Methanobacteriati</taxon>
        <taxon>Methanobacteriota</taxon>
        <taxon>Stenosarchaea group</taxon>
        <taxon>Methanomicrobia</taxon>
        <taxon>Methanomicrobiales</taxon>
        <taxon>Methanocalculaceae</taxon>
        <taxon>Methanocalculus</taxon>
    </lineage>
</organism>
<dbReference type="EMBL" id="JWHL01000010">
    <property type="protein sequence ID" value="MBR1369224.1"/>
    <property type="molecule type" value="Genomic_DNA"/>
</dbReference>
<dbReference type="RefSeq" id="WP_211530921.1">
    <property type="nucleotide sequence ID" value="NZ_JWHL01000010.1"/>
</dbReference>
<dbReference type="Proteomes" id="UP000730161">
    <property type="component" value="Unassembled WGS sequence"/>
</dbReference>
<dbReference type="OrthoDB" id="112009at2157"/>
<keyword evidence="3" id="KW-1185">Reference proteome</keyword>
<feature type="region of interest" description="Disordered" evidence="1">
    <location>
        <begin position="26"/>
        <end position="47"/>
    </location>
</feature>
<gene>
    <name evidence="2" type="ORF">RJ53_06835</name>
</gene>
<name>A0A8J7W6H6_9EURY</name>
<comment type="caution">
    <text evidence="2">The sequence shown here is derived from an EMBL/GenBank/DDBJ whole genome shotgun (WGS) entry which is preliminary data.</text>
</comment>
<feature type="compositionally biased region" description="Pro residues" evidence="1">
    <location>
        <begin position="27"/>
        <end position="47"/>
    </location>
</feature>
<reference evidence="2" key="1">
    <citation type="submission" date="2014-12" db="EMBL/GenBank/DDBJ databases">
        <authorList>
            <person name="Huang H.-H."/>
            <person name="Chen S.-C."/>
            <person name="Lai M.-C."/>
        </authorList>
    </citation>
    <scope>NUCLEOTIDE SEQUENCE</scope>
    <source>
        <strain evidence="2">K1F9705b</strain>
    </source>
</reference>
<proteinExistence type="predicted"/>
<evidence type="ECO:0000256" key="1">
    <source>
        <dbReference type="SAM" id="MobiDB-lite"/>
    </source>
</evidence>